<keyword evidence="1" id="KW-1133">Transmembrane helix</keyword>
<gene>
    <name evidence="2" type="ORF">I6K02_07360</name>
</gene>
<accession>A0A892I989</accession>
<dbReference type="InterPro" id="IPR007165">
    <property type="entry name" value="Phage_holin_4_2"/>
</dbReference>
<sequence>MSVILTWIINALALLIITYLVPSIHIKSFGTALIVAVVLGLINTVIRPVLILLTLPVTIVTLGLFILVVNALCFWLASSLLKGFEVSGFWSAFFGSILYSIVSWLLSALIFGQREIG</sequence>
<dbReference type="Pfam" id="PF04020">
    <property type="entry name" value="Phage_holin_4_2"/>
    <property type="match status" value="1"/>
</dbReference>
<keyword evidence="3" id="KW-1185">Reference proteome</keyword>
<feature type="transmembrane region" description="Helical" evidence="1">
    <location>
        <begin position="57"/>
        <end position="77"/>
    </location>
</feature>
<reference evidence="2 3" key="1">
    <citation type="submission" date="2021-02" db="EMBL/GenBank/DDBJ databases">
        <title>FDA dAtabase for Regulatory Grade micrObial Sequences (FDA-ARGOS): Supporting development and validation of Infectious Disease Dx tests.</title>
        <authorList>
            <person name="Minogue T."/>
            <person name="Wolcott M."/>
            <person name="Wasieloski L."/>
            <person name="Aguilar W."/>
            <person name="Moore D."/>
            <person name="Jaissle J."/>
            <person name="Tallon L."/>
            <person name="Sadzewicz L."/>
            <person name="Zhao X."/>
            <person name="Boylan J."/>
            <person name="Ott S."/>
            <person name="Bowen H."/>
            <person name="Vavikolanu K."/>
            <person name="Mehta A."/>
            <person name="Aluvathingal J."/>
            <person name="Nadendla S."/>
            <person name="Yan Y."/>
            <person name="Sichtig H."/>
        </authorList>
    </citation>
    <scope>NUCLEOTIDE SEQUENCE [LARGE SCALE GENOMIC DNA]</scope>
    <source>
        <strain evidence="2 3">FDAARGOS_1272</strain>
    </source>
</reference>
<evidence type="ECO:0000256" key="1">
    <source>
        <dbReference type="SAM" id="Phobius"/>
    </source>
</evidence>
<dbReference type="RefSeq" id="WP_006762888.1">
    <property type="nucleotide sequence ID" value="NZ_CABVPR010000034.1"/>
</dbReference>
<dbReference type="PANTHER" id="PTHR37309:SF1">
    <property type="entry name" value="SLR0284 PROTEIN"/>
    <property type="match status" value="1"/>
</dbReference>
<keyword evidence="1" id="KW-0472">Membrane</keyword>
<dbReference type="EMBL" id="CP069482">
    <property type="protein sequence ID" value="QRO78708.1"/>
    <property type="molecule type" value="Genomic_DNA"/>
</dbReference>
<dbReference type="GeneID" id="93126436"/>
<keyword evidence="1" id="KW-0812">Transmembrane</keyword>
<protein>
    <submittedName>
        <fullName evidence="2">Phage holin family protein</fullName>
    </submittedName>
</protein>
<name>A0A892I989_9BURK</name>
<organism evidence="2 3">
    <name type="scientific">Burkholderia dolosa</name>
    <dbReference type="NCBI Taxonomy" id="152500"/>
    <lineage>
        <taxon>Bacteria</taxon>
        <taxon>Pseudomonadati</taxon>
        <taxon>Pseudomonadota</taxon>
        <taxon>Betaproteobacteria</taxon>
        <taxon>Burkholderiales</taxon>
        <taxon>Burkholderiaceae</taxon>
        <taxon>Burkholderia</taxon>
        <taxon>Burkholderia cepacia complex</taxon>
    </lineage>
</organism>
<feature type="transmembrane region" description="Helical" evidence="1">
    <location>
        <begin position="89"/>
        <end position="111"/>
    </location>
</feature>
<feature type="transmembrane region" description="Helical" evidence="1">
    <location>
        <begin position="7"/>
        <end position="26"/>
    </location>
</feature>
<dbReference type="AlphaFoldDB" id="A0A892I989"/>
<dbReference type="PANTHER" id="PTHR37309">
    <property type="entry name" value="SLR0284 PROTEIN"/>
    <property type="match status" value="1"/>
</dbReference>
<evidence type="ECO:0000313" key="2">
    <source>
        <dbReference type="EMBL" id="QRO78708.1"/>
    </source>
</evidence>
<proteinExistence type="predicted"/>
<dbReference type="Proteomes" id="UP000625568">
    <property type="component" value="Chromosome 1"/>
</dbReference>
<feature type="transmembrane region" description="Helical" evidence="1">
    <location>
        <begin position="32"/>
        <end position="50"/>
    </location>
</feature>
<evidence type="ECO:0000313" key="3">
    <source>
        <dbReference type="Proteomes" id="UP000625568"/>
    </source>
</evidence>